<accession>A0A453PVU2</accession>
<evidence type="ECO:0000313" key="3">
    <source>
        <dbReference type="Proteomes" id="UP000015105"/>
    </source>
</evidence>
<feature type="compositionally biased region" description="Polar residues" evidence="1">
    <location>
        <begin position="7"/>
        <end position="22"/>
    </location>
</feature>
<reference evidence="3" key="2">
    <citation type="journal article" date="2017" name="Nat. Plants">
        <title>The Aegilops tauschii genome reveals multiple impacts of transposons.</title>
        <authorList>
            <person name="Zhao G."/>
            <person name="Zou C."/>
            <person name="Li K."/>
            <person name="Wang K."/>
            <person name="Li T."/>
            <person name="Gao L."/>
            <person name="Zhang X."/>
            <person name="Wang H."/>
            <person name="Yang Z."/>
            <person name="Liu X."/>
            <person name="Jiang W."/>
            <person name="Mao L."/>
            <person name="Kong X."/>
            <person name="Jiao Y."/>
            <person name="Jia J."/>
        </authorList>
    </citation>
    <scope>NUCLEOTIDE SEQUENCE [LARGE SCALE GENOMIC DNA]</scope>
    <source>
        <strain evidence="3">cv. AL8/78</strain>
    </source>
</reference>
<dbReference type="AlphaFoldDB" id="A0A453PVU2"/>
<keyword evidence="3" id="KW-1185">Reference proteome</keyword>
<proteinExistence type="predicted"/>
<name>A0A453PVU2_AEGTS</name>
<sequence length="61" mass="6712">CPVMRSGGSSRFLSWRSTSRGSSLPGAGHDGATRTRVIRKLITLYCAVKLSDSEVTFFFKE</sequence>
<reference evidence="3" key="1">
    <citation type="journal article" date="2014" name="Science">
        <title>Ancient hybridizations among the ancestral genomes of bread wheat.</title>
        <authorList>
            <consortium name="International Wheat Genome Sequencing Consortium,"/>
            <person name="Marcussen T."/>
            <person name="Sandve S.R."/>
            <person name="Heier L."/>
            <person name="Spannagl M."/>
            <person name="Pfeifer M."/>
            <person name="Jakobsen K.S."/>
            <person name="Wulff B.B."/>
            <person name="Steuernagel B."/>
            <person name="Mayer K.F."/>
            <person name="Olsen O.A."/>
        </authorList>
    </citation>
    <scope>NUCLEOTIDE SEQUENCE [LARGE SCALE GENOMIC DNA]</scope>
    <source>
        <strain evidence="3">cv. AL8/78</strain>
    </source>
</reference>
<reference evidence="2" key="3">
    <citation type="journal article" date="2017" name="Nature">
        <title>Genome sequence of the progenitor of the wheat D genome Aegilops tauschii.</title>
        <authorList>
            <person name="Luo M.C."/>
            <person name="Gu Y.Q."/>
            <person name="Puiu D."/>
            <person name="Wang H."/>
            <person name="Twardziok S.O."/>
            <person name="Deal K.R."/>
            <person name="Huo N."/>
            <person name="Zhu T."/>
            <person name="Wang L."/>
            <person name="Wang Y."/>
            <person name="McGuire P.E."/>
            <person name="Liu S."/>
            <person name="Long H."/>
            <person name="Ramasamy R.K."/>
            <person name="Rodriguez J.C."/>
            <person name="Van S.L."/>
            <person name="Yuan L."/>
            <person name="Wang Z."/>
            <person name="Xia Z."/>
            <person name="Xiao L."/>
            <person name="Anderson O.D."/>
            <person name="Ouyang S."/>
            <person name="Liang Y."/>
            <person name="Zimin A.V."/>
            <person name="Pertea G."/>
            <person name="Qi P."/>
            <person name="Bennetzen J.L."/>
            <person name="Dai X."/>
            <person name="Dawson M.W."/>
            <person name="Muller H.G."/>
            <person name="Kugler K."/>
            <person name="Rivarola-Duarte L."/>
            <person name="Spannagl M."/>
            <person name="Mayer K.F.X."/>
            <person name="Lu F.H."/>
            <person name="Bevan M.W."/>
            <person name="Leroy P."/>
            <person name="Li P."/>
            <person name="You F.M."/>
            <person name="Sun Q."/>
            <person name="Liu Z."/>
            <person name="Lyons E."/>
            <person name="Wicker T."/>
            <person name="Salzberg S.L."/>
            <person name="Devos K.M."/>
            <person name="Dvorak J."/>
        </authorList>
    </citation>
    <scope>NUCLEOTIDE SEQUENCE [LARGE SCALE GENOMIC DNA]</scope>
    <source>
        <strain evidence="2">cv. AL8/78</strain>
    </source>
</reference>
<feature type="region of interest" description="Disordered" evidence="1">
    <location>
        <begin position="1"/>
        <end position="31"/>
    </location>
</feature>
<organism evidence="2 3">
    <name type="scientific">Aegilops tauschii subsp. strangulata</name>
    <name type="common">Goatgrass</name>
    <dbReference type="NCBI Taxonomy" id="200361"/>
    <lineage>
        <taxon>Eukaryota</taxon>
        <taxon>Viridiplantae</taxon>
        <taxon>Streptophyta</taxon>
        <taxon>Embryophyta</taxon>
        <taxon>Tracheophyta</taxon>
        <taxon>Spermatophyta</taxon>
        <taxon>Magnoliopsida</taxon>
        <taxon>Liliopsida</taxon>
        <taxon>Poales</taxon>
        <taxon>Poaceae</taxon>
        <taxon>BOP clade</taxon>
        <taxon>Pooideae</taxon>
        <taxon>Triticodae</taxon>
        <taxon>Triticeae</taxon>
        <taxon>Triticinae</taxon>
        <taxon>Aegilops</taxon>
    </lineage>
</organism>
<dbReference type="Gramene" id="AET6Gv20878600.1">
    <property type="protein sequence ID" value="AET6Gv20878600.1"/>
    <property type="gene ID" value="AET6Gv20878600"/>
</dbReference>
<protein>
    <submittedName>
        <fullName evidence="2">Uncharacterized protein</fullName>
    </submittedName>
</protein>
<reference evidence="2" key="4">
    <citation type="submission" date="2019-03" db="UniProtKB">
        <authorList>
            <consortium name="EnsemblPlants"/>
        </authorList>
    </citation>
    <scope>IDENTIFICATION</scope>
</reference>
<evidence type="ECO:0000313" key="2">
    <source>
        <dbReference type="EnsemblPlants" id="AET6Gv20878600.1"/>
    </source>
</evidence>
<reference evidence="2" key="5">
    <citation type="journal article" date="2021" name="G3 (Bethesda)">
        <title>Aegilops tauschii genome assembly Aet v5.0 features greater sequence contiguity and improved annotation.</title>
        <authorList>
            <person name="Wang L."/>
            <person name="Zhu T."/>
            <person name="Rodriguez J.C."/>
            <person name="Deal K.R."/>
            <person name="Dubcovsky J."/>
            <person name="McGuire P.E."/>
            <person name="Lux T."/>
            <person name="Spannagl M."/>
            <person name="Mayer K.F.X."/>
            <person name="Baldrich P."/>
            <person name="Meyers B.C."/>
            <person name="Huo N."/>
            <person name="Gu Y.Q."/>
            <person name="Zhou H."/>
            <person name="Devos K.M."/>
            <person name="Bennetzen J.L."/>
            <person name="Unver T."/>
            <person name="Budak H."/>
            <person name="Gulick P.J."/>
            <person name="Galiba G."/>
            <person name="Kalapos B."/>
            <person name="Nelson D.R."/>
            <person name="Li P."/>
            <person name="You F.M."/>
            <person name="Luo M.C."/>
            <person name="Dvorak J."/>
        </authorList>
    </citation>
    <scope>NUCLEOTIDE SEQUENCE [LARGE SCALE GENOMIC DNA]</scope>
    <source>
        <strain evidence="2">cv. AL8/78</strain>
    </source>
</reference>
<dbReference type="EnsemblPlants" id="AET6Gv20878600.1">
    <property type="protein sequence ID" value="AET6Gv20878600.1"/>
    <property type="gene ID" value="AET6Gv20878600"/>
</dbReference>
<dbReference type="Proteomes" id="UP000015105">
    <property type="component" value="Chromosome 6D"/>
</dbReference>
<evidence type="ECO:0000256" key="1">
    <source>
        <dbReference type="SAM" id="MobiDB-lite"/>
    </source>
</evidence>